<dbReference type="Gene3D" id="3.40.47.10">
    <property type="match status" value="2"/>
</dbReference>
<dbReference type="KEGG" id="ag:ADI59527"/>
<dbReference type="InterPro" id="IPR013746">
    <property type="entry name" value="HMG_CoA_synt_C_dom"/>
</dbReference>
<evidence type="ECO:0000259" key="3">
    <source>
        <dbReference type="Pfam" id="PF01154"/>
    </source>
</evidence>
<dbReference type="EMBL" id="CP034669">
    <property type="protein sequence ID" value="QAT84735.1"/>
    <property type="molecule type" value="Genomic_DNA"/>
</dbReference>
<evidence type="ECO:0000256" key="2">
    <source>
        <dbReference type="ARBA" id="ARBA00022679"/>
    </source>
</evidence>
<name>D7RK29_CORCK</name>
<comment type="similarity">
    <text evidence="1">Belongs to the thiolase-like superfamily. HMG-CoA synthase family.</text>
</comment>
<gene>
    <name evidence="5" type="primary">corE</name>
    <name evidence="6" type="ORF">EJ065_3169</name>
</gene>
<dbReference type="EMBL" id="HM071004">
    <property type="protein sequence ID" value="ADI59527.1"/>
    <property type="molecule type" value="Genomic_DNA"/>
</dbReference>
<reference evidence="5" key="1">
    <citation type="journal article" date="2010" name="ChemBioChem">
        <title>Biosynthesis of the myxobacterial antibiotic corallopyronin A.</title>
        <authorList>
            <person name="Erol O."/>
            <person name="Schaberle T.F."/>
            <person name="Schmitz A."/>
            <person name="Rachid S."/>
            <person name="Gurgui C."/>
            <person name="El Omari M."/>
            <person name="Lohr F."/>
            <person name="Kehraus S."/>
            <person name="Piel J."/>
            <person name="Muller R."/>
            <person name="Konig G.M."/>
        </authorList>
    </citation>
    <scope>NUCLEOTIDE SEQUENCE</scope>
    <source>
        <strain evidence="5">B035</strain>
    </source>
</reference>
<dbReference type="InterPro" id="IPR016039">
    <property type="entry name" value="Thiolase-like"/>
</dbReference>
<proteinExistence type="inferred from homology"/>
<evidence type="ECO:0000313" key="5">
    <source>
        <dbReference type="EMBL" id="ADI59527.1"/>
    </source>
</evidence>
<feature type="domain" description="Hydroxymethylglutaryl-coenzyme A synthase N-terminal" evidence="3">
    <location>
        <begin position="73"/>
        <end position="169"/>
    </location>
</feature>
<reference evidence="6 7" key="2">
    <citation type="submission" date="2018-12" db="EMBL/GenBank/DDBJ databases">
        <title>Complete Genome Sequence of the Corallopyronin A producing Myxobacterium Corallococcus coralloides B035.</title>
        <authorList>
            <person name="Bouhired S.M."/>
            <person name="Rupp O."/>
            <person name="Blom J."/>
            <person name="Schaeberle T.F."/>
            <person name="Kehraus S."/>
            <person name="Schiefer A."/>
            <person name="Pfarr K."/>
            <person name="Goesmann A."/>
            <person name="Hoerauf A."/>
            <person name="Koenig G.M."/>
        </authorList>
    </citation>
    <scope>NUCLEOTIDE SEQUENCE [LARGE SCALE GENOMIC DNA]</scope>
    <source>
        <strain evidence="6 7">B035</strain>
    </source>
</reference>
<keyword evidence="2" id="KW-0808">Transferase</keyword>
<dbReference type="Pfam" id="PF01154">
    <property type="entry name" value="HMG_CoA_synt_N"/>
    <property type="match status" value="1"/>
</dbReference>
<dbReference type="Pfam" id="PF08540">
    <property type="entry name" value="HMG_CoA_synt_C"/>
    <property type="match status" value="1"/>
</dbReference>
<feature type="domain" description="Hydroxymethylglutaryl-coenzyme A synthase C-terminal" evidence="4">
    <location>
        <begin position="268"/>
        <end position="363"/>
    </location>
</feature>
<sequence>MQVGIERMNVYGGAAVIGVRDIFHARGLNLDRFDNLLMREKAVGLPWEDPVTHAVNAAKALVDGLTEAQKARIEMVVTATESGIDFGKSLSTYVHHHLGLSRRCKLFEVKQACYGGTAALGIAANHVLAHAAYDPKVLVIATDVARSADTLSYAEPSQGCGAVAFLVGTSPDVLELDVGATGFHGYEVMDTCRPSYEVETGNPDVSLFSYLDCMERCFEAYSERVEGADVMTTFGALAFHTPFGGMVKGAHRKLVRKFGKLDSAAIERDFAARVAPSLEYCMRVGNLYSASLYMALASLIDHLGARAETRVGLFSYGSGCSSEFFSGLVGPQSTRALAGMEMGRRLDQRYRLSMQEYDALLDDLRAFPFGAKDLEVGLSRFGRIHEQAFAGQRRLVLRRIKDYHREYEWS</sequence>
<evidence type="ECO:0000259" key="4">
    <source>
        <dbReference type="Pfam" id="PF08540"/>
    </source>
</evidence>
<organism evidence="5">
    <name type="scientific">Corallococcus coralloides</name>
    <name type="common">Myxococcus coralloides</name>
    <dbReference type="NCBI Taxonomy" id="184914"/>
    <lineage>
        <taxon>Bacteria</taxon>
        <taxon>Pseudomonadati</taxon>
        <taxon>Myxococcota</taxon>
        <taxon>Myxococcia</taxon>
        <taxon>Myxococcales</taxon>
        <taxon>Cystobacterineae</taxon>
        <taxon>Myxococcaceae</taxon>
        <taxon>Corallococcus</taxon>
    </lineage>
</organism>
<dbReference type="PANTHER" id="PTHR43323:SF2">
    <property type="entry name" value="HYDROXYMETHYLGLUTARYL-COA SYNTHASE"/>
    <property type="match status" value="1"/>
</dbReference>
<dbReference type="GO" id="GO:0004421">
    <property type="term" value="F:hydroxymethylglutaryl-CoA synthase activity"/>
    <property type="evidence" value="ECO:0007669"/>
    <property type="project" value="InterPro"/>
</dbReference>
<dbReference type="AlphaFoldDB" id="D7RK29"/>
<dbReference type="InterPro" id="IPR013528">
    <property type="entry name" value="HMG_CoA_synth_N"/>
</dbReference>
<dbReference type="GO" id="GO:0006084">
    <property type="term" value="P:acetyl-CoA metabolic process"/>
    <property type="evidence" value="ECO:0007669"/>
    <property type="project" value="InterPro"/>
</dbReference>
<evidence type="ECO:0000313" key="6">
    <source>
        <dbReference type="EMBL" id="QAT84735.1"/>
    </source>
</evidence>
<dbReference type="Proteomes" id="UP000288758">
    <property type="component" value="Chromosome"/>
</dbReference>
<protein>
    <submittedName>
        <fullName evidence="5">CorE</fullName>
    </submittedName>
    <submittedName>
        <fullName evidence="6">Hydroxymethylglutaryl-CoA synthase</fullName>
    </submittedName>
</protein>
<dbReference type="CDD" id="cd00827">
    <property type="entry name" value="init_cond_enzymes"/>
    <property type="match status" value="1"/>
</dbReference>
<dbReference type="PANTHER" id="PTHR43323">
    <property type="entry name" value="3-HYDROXY-3-METHYLGLUTARYL COENZYME A SYNTHASE"/>
    <property type="match status" value="1"/>
</dbReference>
<dbReference type="RefSeq" id="WP_128796625.1">
    <property type="nucleotide sequence ID" value="NZ_CP034669.1"/>
</dbReference>
<accession>D7RK29</accession>
<dbReference type="SUPFAM" id="SSF53901">
    <property type="entry name" value="Thiolase-like"/>
    <property type="match status" value="2"/>
</dbReference>
<evidence type="ECO:0000256" key="1">
    <source>
        <dbReference type="ARBA" id="ARBA00007061"/>
    </source>
</evidence>
<evidence type="ECO:0000313" key="7">
    <source>
        <dbReference type="Proteomes" id="UP000288758"/>
    </source>
</evidence>
<dbReference type="BioCyc" id="MetaCyc:MONOMER-124379"/>